<gene>
    <name evidence="1" type="ORF">HD841_000602</name>
</gene>
<reference evidence="1 2" key="1">
    <citation type="submission" date="2020-07" db="EMBL/GenBank/DDBJ databases">
        <authorList>
            <person name="Partida-Martinez L."/>
            <person name="Huntemann M."/>
            <person name="Clum A."/>
            <person name="Wang J."/>
            <person name="Palaniappan K."/>
            <person name="Ritter S."/>
            <person name="Chen I.-M."/>
            <person name="Stamatis D."/>
            <person name="Reddy T."/>
            <person name="O'Malley R."/>
            <person name="Daum C."/>
            <person name="Shapiro N."/>
            <person name="Ivanova N."/>
            <person name="Kyrpides N."/>
            <person name="Woyke T."/>
        </authorList>
    </citation>
    <scope>NUCLEOTIDE SEQUENCE [LARGE SCALE GENOMIC DNA]</scope>
    <source>
        <strain evidence="1 2">AS2.3</strain>
    </source>
</reference>
<comment type="caution">
    <text evidence="1">The sequence shown here is derived from an EMBL/GenBank/DDBJ whole genome shotgun (WGS) entry which is preliminary data.</text>
</comment>
<dbReference type="SUPFAM" id="SSF55961">
    <property type="entry name" value="Bet v1-like"/>
    <property type="match status" value="1"/>
</dbReference>
<evidence type="ECO:0000313" key="2">
    <source>
        <dbReference type="Proteomes" id="UP000517753"/>
    </source>
</evidence>
<reference evidence="1 2" key="2">
    <citation type="submission" date="2020-08" db="EMBL/GenBank/DDBJ databases">
        <title>The Agave Microbiome: Exploring the role of microbial communities in plant adaptations to desert environments.</title>
        <authorList>
            <person name="Partida-Martinez L.P."/>
        </authorList>
    </citation>
    <scope>NUCLEOTIDE SEQUENCE [LARGE SCALE GENOMIC DNA]</scope>
    <source>
        <strain evidence="1 2">AS2.3</strain>
    </source>
</reference>
<keyword evidence="2" id="KW-1185">Reference proteome</keyword>
<organism evidence="1 2">
    <name type="scientific">Sphingomonas melonis</name>
    <dbReference type="NCBI Taxonomy" id="152682"/>
    <lineage>
        <taxon>Bacteria</taxon>
        <taxon>Pseudomonadati</taxon>
        <taxon>Pseudomonadota</taxon>
        <taxon>Alphaproteobacteria</taxon>
        <taxon>Sphingomonadales</taxon>
        <taxon>Sphingomonadaceae</taxon>
        <taxon>Sphingomonas</taxon>
    </lineage>
</organism>
<dbReference type="Proteomes" id="UP000517753">
    <property type="component" value="Unassembled WGS sequence"/>
</dbReference>
<protein>
    <submittedName>
        <fullName evidence="1">Uncharacterized protein YndB with AHSA1/START domain</fullName>
    </submittedName>
</protein>
<sequence length="103" mass="11389">MSDADALVLEYDLDAPPPKVWRAISIPAFREQWLPAAALIDPEGTTITPGQEVRYRMRDAGPPFRESHVTFRIAPNGSGTRLRIVHQLAGVANDNDHTLMRAA</sequence>
<proteinExistence type="predicted"/>
<name>A0A7Y9JZI0_9SPHN</name>
<dbReference type="InterPro" id="IPR023393">
    <property type="entry name" value="START-like_dom_sf"/>
</dbReference>
<dbReference type="AlphaFoldDB" id="A0A7Y9JZI0"/>
<evidence type="ECO:0000313" key="1">
    <source>
        <dbReference type="EMBL" id="NYD88833.1"/>
    </source>
</evidence>
<dbReference type="EMBL" id="JACCBY010000001">
    <property type="protein sequence ID" value="NYD88833.1"/>
    <property type="molecule type" value="Genomic_DNA"/>
</dbReference>
<dbReference type="RefSeq" id="WP_179507381.1">
    <property type="nucleotide sequence ID" value="NZ_JACCBY010000001.1"/>
</dbReference>
<dbReference type="Gene3D" id="3.30.530.20">
    <property type="match status" value="1"/>
</dbReference>
<accession>A0A7Y9JZI0</accession>
<dbReference type="CDD" id="cd07814">
    <property type="entry name" value="SRPBCC_CalC_Aha1-like"/>
    <property type="match status" value="1"/>
</dbReference>